<dbReference type="PANTHER" id="PTHR34220:SF7">
    <property type="entry name" value="SENSOR HISTIDINE KINASE YPDA"/>
    <property type="match status" value="1"/>
</dbReference>
<dbReference type="PANTHER" id="PTHR34220">
    <property type="entry name" value="SENSOR HISTIDINE KINASE YPDA"/>
    <property type="match status" value="1"/>
</dbReference>
<reference evidence="3 4" key="1">
    <citation type="submission" date="2019-03" db="EMBL/GenBank/DDBJ databases">
        <title>Algoriphagus aquimaris sp. nov., isolated form marine sediment in Pohang, Korea.</title>
        <authorList>
            <person name="Kim J."/>
            <person name="Yoon S.-H."/>
            <person name="Lee S.-S."/>
        </authorList>
    </citation>
    <scope>NUCLEOTIDE SEQUENCE [LARGE SCALE GENOMIC DNA]</scope>
    <source>
        <strain evidence="3 4">F21</strain>
    </source>
</reference>
<comment type="caution">
    <text evidence="3">The sequence shown here is derived from an EMBL/GenBank/DDBJ whole genome shotgun (WGS) entry which is preliminary data.</text>
</comment>
<evidence type="ECO:0000259" key="2">
    <source>
        <dbReference type="Pfam" id="PF06580"/>
    </source>
</evidence>
<gene>
    <name evidence="3" type="ORF">E1898_10870</name>
</gene>
<dbReference type="RefSeq" id="WP_100628617.1">
    <property type="nucleotide sequence ID" value="NZ_SMUW01000034.1"/>
</dbReference>
<dbReference type="Pfam" id="PF06580">
    <property type="entry name" value="His_kinase"/>
    <property type="match status" value="1"/>
</dbReference>
<keyword evidence="1" id="KW-0472">Membrane</keyword>
<keyword evidence="1" id="KW-0812">Transmembrane</keyword>
<feature type="transmembrane region" description="Helical" evidence="1">
    <location>
        <begin position="15"/>
        <end position="37"/>
    </location>
</feature>
<dbReference type="InterPro" id="IPR010559">
    <property type="entry name" value="Sig_transdc_His_kin_internal"/>
</dbReference>
<dbReference type="GO" id="GO:0000155">
    <property type="term" value="F:phosphorelay sensor kinase activity"/>
    <property type="evidence" value="ECO:0007669"/>
    <property type="project" value="InterPro"/>
</dbReference>
<evidence type="ECO:0000313" key="4">
    <source>
        <dbReference type="Proteomes" id="UP000295438"/>
    </source>
</evidence>
<evidence type="ECO:0000313" key="3">
    <source>
        <dbReference type="EMBL" id="TDK44170.1"/>
    </source>
</evidence>
<sequence>MKKYLSVWKIVAEQLAIQISIALGALLFFAFYFGITLSNLGPAFTFGLFLLPVTMGMVNVFSFYLIPQYLFSQRYLEFSLYTFYTLVISIFLITLSSFYGYLFINTIETIDREFIFTKNLYLIIVAVYIVVLLTSLFSTYRENIKIQLRNKELQFALVNGKLQLKQEELSYLKMQIHPHFLFNTLNTIYGSAIAQSKQTPELILKLSNLLDYILYQTKKQLVPLDEEIAHLKDYLALEKMRHGSRVKVICHFPDQTNGVMIAPMLLLPLVENCFKHGKFDKGDPSSELKIEINNQGLLFTSKNPYHENAPSGKLDSSGIGLQNIRKRLDLLYPNSYLFETNQSSGIFAVKLELHSLTPKLTTT</sequence>
<feature type="transmembrane region" description="Helical" evidence="1">
    <location>
        <begin position="78"/>
        <end position="100"/>
    </location>
</feature>
<feature type="transmembrane region" description="Helical" evidence="1">
    <location>
        <begin position="120"/>
        <end position="140"/>
    </location>
</feature>
<dbReference type="Proteomes" id="UP000295438">
    <property type="component" value="Unassembled WGS sequence"/>
</dbReference>
<dbReference type="EMBL" id="SMUW01000034">
    <property type="protein sequence ID" value="TDK44170.1"/>
    <property type="molecule type" value="Genomic_DNA"/>
</dbReference>
<dbReference type="GO" id="GO:0016020">
    <property type="term" value="C:membrane"/>
    <property type="evidence" value="ECO:0007669"/>
    <property type="project" value="InterPro"/>
</dbReference>
<name>A0A4R5UXT4_9BACT</name>
<dbReference type="InterPro" id="IPR050640">
    <property type="entry name" value="Bact_2-comp_sensor_kinase"/>
</dbReference>
<dbReference type="AlphaFoldDB" id="A0A4R5UXT4"/>
<proteinExistence type="predicted"/>
<organism evidence="3 4">
    <name type="scientific">Algoriphagus formosus</name>
    <dbReference type="NCBI Taxonomy" id="2007308"/>
    <lineage>
        <taxon>Bacteria</taxon>
        <taxon>Pseudomonadati</taxon>
        <taxon>Bacteroidota</taxon>
        <taxon>Cytophagia</taxon>
        <taxon>Cytophagales</taxon>
        <taxon>Cyclobacteriaceae</taxon>
        <taxon>Algoriphagus</taxon>
    </lineage>
</organism>
<keyword evidence="3" id="KW-0808">Transferase</keyword>
<feature type="transmembrane region" description="Helical" evidence="1">
    <location>
        <begin position="43"/>
        <end position="66"/>
    </location>
</feature>
<accession>A0A4R5UXT4</accession>
<evidence type="ECO:0000256" key="1">
    <source>
        <dbReference type="SAM" id="Phobius"/>
    </source>
</evidence>
<keyword evidence="3" id="KW-0418">Kinase</keyword>
<keyword evidence="4" id="KW-1185">Reference proteome</keyword>
<feature type="domain" description="Signal transduction histidine kinase internal region" evidence="2">
    <location>
        <begin position="168"/>
        <end position="245"/>
    </location>
</feature>
<protein>
    <submittedName>
        <fullName evidence="3">Histidine kinase</fullName>
    </submittedName>
</protein>
<keyword evidence="1" id="KW-1133">Transmembrane helix</keyword>